<accession>A0A4S2KCD5</accession>
<keyword evidence="10" id="KW-1185">Reference proteome</keyword>
<dbReference type="PROSITE" id="PS00915">
    <property type="entry name" value="PI3_4_KINASE_1"/>
    <property type="match status" value="1"/>
</dbReference>
<dbReference type="InterPro" id="IPR036940">
    <property type="entry name" value="PI3/4_kinase_cat_sf"/>
</dbReference>
<dbReference type="PROSITE" id="PS00107">
    <property type="entry name" value="PROTEIN_KINASE_ATP"/>
    <property type="match status" value="1"/>
</dbReference>
<evidence type="ECO:0000259" key="7">
    <source>
        <dbReference type="PROSITE" id="PS50011"/>
    </source>
</evidence>
<evidence type="ECO:0000256" key="5">
    <source>
        <dbReference type="ARBA" id="ARBA00022840"/>
    </source>
</evidence>
<dbReference type="SMART" id="SM00220">
    <property type="entry name" value="S_TKc"/>
    <property type="match status" value="1"/>
</dbReference>
<dbReference type="Proteomes" id="UP000310200">
    <property type="component" value="Unassembled WGS sequence"/>
</dbReference>
<dbReference type="PROSITE" id="PS00916">
    <property type="entry name" value="PI3_4_KINASE_2"/>
    <property type="match status" value="1"/>
</dbReference>
<gene>
    <name evidence="9" type="ORF">DBV15_04090</name>
</gene>
<comment type="similarity">
    <text evidence="1">Belongs to the PI3/PI4-kinase family. Type III PI4K subfamily.</text>
</comment>
<dbReference type="CDD" id="cd05167">
    <property type="entry name" value="PI4Kc_III_alpha"/>
    <property type="match status" value="1"/>
</dbReference>
<dbReference type="InterPro" id="IPR011009">
    <property type="entry name" value="Kinase-like_dom_sf"/>
</dbReference>
<dbReference type="Gene3D" id="3.30.1010.10">
    <property type="entry name" value="Phosphatidylinositol 3-kinase Catalytic Subunit, Chain A, domain 4"/>
    <property type="match status" value="1"/>
</dbReference>
<dbReference type="PROSITE" id="PS00108">
    <property type="entry name" value="PROTEIN_KINASE_ST"/>
    <property type="match status" value="1"/>
</dbReference>
<dbReference type="GO" id="GO:0004430">
    <property type="term" value="F:1-phosphatidylinositol 4-kinase activity"/>
    <property type="evidence" value="ECO:0007669"/>
    <property type="project" value="TreeGrafter"/>
</dbReference>
<dbReference type="CDD" id="cd14019">
    <property type="entry name" value="STKc_Cdc7"/>
    <property type="match status" value="1"/>
</dbReference>
<dbReference type="FunFam" id="1.10.1070.11:FF:000005">
    <property type="entry name" value="Phosphatidylinositol 4-kinase, catalytic, alpha"/>
    <property type="match status" value="1"/>
</dbReference>
<dbReference type="STRING" id="300112.A0A4S2KCD5"/>
<evidence type="ECO:0000259" key="8">
    <source>
        <dbReference type="PROSITE" id="PS50290"/>
    </source>
</evidence>
<dbReference type="Gene3D" id="1.10.1070.11">
    <property type="entry name" value="Phosphatidylinositol 3-/4-kinase, catalytic domain"/>
    <property type="match status" value="1"/>
</dbReference>
<dbReference type="GO" id="GO:0005524">
    <property type="term" value="F:ATP binding"/>
    <property type="evidence" value="ECO:0007669"/>
    <property type="project" value="UniProtKB-UniRule"/>
</dbReference>
<dbReference type="PROSITE" id="PS50290">
    <property type="entry name" value="PI3_4_KINASE_3"/>
    <property type="match status" value="1"/>
</dbReference>
<dbReference type="GO" id="GO:0048015">
    <property type="term" value="P:phosphatidylinositol-mediated signaling"/>
    <property type="evidence" value="ECO:0007669"/>
    <property type="project" value="TreeGrafter"/>
</dbReference>
<evidence type="ECO:0000256" key="1">
    <source>
        <dbReference type="ARBA" id="ARBA00006209"/>
    </source>
</evidence>
<dbReference type="SUPFAM" id="SSF56112">
    <property type="entry name" value="Protein kinase-like (PK-like)"/>
    <property type="match status" value="2"/>
</dbReference>
<keyword evidence="5 6" id="KW-0067">ATP-binding</keyword>
<evidence type="ECO:0000256" key="6">
    <source>
        <dbReference type="PROSITE-ProRule" id="PRU10141"/>
    </source>
</evidence>
<protein>
    <submittedName>
        <fullName evidence="9">Phosphatidylinositol 4-kinase alpha</fullName>
    </submittedName>
</protein>
<dbReference type="InterPro" id="IPR017441">
    <property type="entry name" value="Protein_kinase_ATP_BS"/>
</dbReference>
<dbReference type="Gene3D" id="1.10.510.10">
    <property type="entry name" value="Transferase(Phosphotransferase) domain 1"/>
    <property type="match status" value="1"/>
</dbReference>
<dbReference type="InterPro" id="IPR000403">
    <property type="entry name" value="PI3/4_kinase_cat_dom"/>
</dbReference>
<dbReference type="PANTHER" id="PTHR10048">
    <property type="entry name" value="PHOSPHATIDYLINOSITOL KINASE"/>
    <property type="match status" value="1"/>
</dbReference>
<keyword evidence="3 6" id="KW-0547">Nucleotide-binding</keyword>
<dbReference type="FunFam" id="3.30.1010.10:FF:000009">
    <property type="entry name" value="Phosphatidylinositol 4-kinase, catalytic, alpha"/>
    <property type="match status" value="1"/>
</dbReference>
<dbReference type="InterPro" id="IPR018936">
    <property type="entry name" value="PI3/4_kinase_CS"/>
</dbReference>
<dbReference type="InterPro" id="IPR045495">
    <property type="entry name" value="PI4K_N"/>
</dbReference>
<name>A0A4S2KCD5_9HYME</name>
<dbReference type="Gene3D" id="3.30.200.20">
    <property type="entry name" value="Phosphorylase Kinase, domain 1"/>
    <property type="match status" value="1"/>
</dbReference>
<dbReference type="Pfam" id="PF00454">
    <property type="entry name" value="PI3_PI4_kinase"/>
    <property type="match status" value="1"/>
</dbReference>
<keyword evidence="2" id="KW-0808">Transferase</keyword>
<dbReference type="GO" id="GO:0046854">
    <property type="term" value="P:phosphatidylinositol phosphate biosynthetic process"/>
    <property type="evidence" value="ECO:0007669"/>
    <property type="project" value="InterPro"/>
</dbReference>
<evidence type="ECO:0000256" key="3">
    <source>
        <dbReference type="ARBA" id="ARBA00022741"/>
    </source>
</evidence>
<dbReference type="GO" id="GO:0005886">
    <property type="term" value="C:plasma membrane"/>
    <property type="evidence" value="ECO:0007669"/>
    <property type="project" value="TreeGrafter"/>
</dbReference>
<feature type="binding site" evidence="6">
    <location>
        <position position="63"/>
    </location>
    <ligand>
        <name>ATP</name>
        <dbReference type="ChEBI" id="CHEBI:30616"/>
    </ligand>
</feature>
<dbReference type="PANTHER" id="PTHR10048:SF15">
    <property type="entry name" value="PHOSPHATIDYLINOSITOL 4-KINASE ALPHA"/>
    <property type="match status" value="1"/>
</dbReference>
<reference evidence="9 10" key="1">
    <citation type="journal article" date="2019" name="Philos. Trans. R. Soc. Lond., B, Biol. Sci.">
        <title>Ant behaviour and brain gene expression of defending hosts depend on the ecological success of the intruding social parasite.</title>
        <authorList>
            <person name="Kaur R."/>
            <person name="Stoldt M."/>
            <person name="Jongepier E."/>
            <person name="Feldmeyer B."/>
            <person name="Menzel F."/>
            <person name="Bornberg-Bauer E."/>
            <person name="Foitzik S."/>
        </authorList>
    </citation>
    <scope>NUCLEOTIDE SEQUENCE [LARGE SCALE GENOMIC DNA]</scope>
    <source>
        <tissue evidence="9">Whole body</tissue>
    </source>
</reference>
<feature type="domain" description="PI3K/PI4K catalytic" evidence="8">
    <location>
        <begin position="2081"/>
        <end position="2350"/>
    </location>
</feature>
<dbReference type="PROSITE" id="PS50011">
    <property type="entry name" value="PROTEIN_KINASE_DOM"/>
    <property type="match status" value="1"/>
</dbReference>
<evidence type="ECO:0000313" key="9">
    <source>
        <dbReference type="EMBL" id="TGZ46933.1"/>
    </source>
</evidence>
<sequence>MESNDVYQDGSDNDAGCTNLTTSIPIVSKLFDVHCKVGKGAFSSVFLATLKSSSNGRKKYALKQLIPTCHPDRIKRELQYLQQLGGKDYIVGLELCLRHRSSVVFVMPYMRHDKFSEYVQDMTVEETRDYMRALLTALRRVHKFNVIHRDVKPNNFLYDRINRRYLLVDFGLAQECQVEKLRKMSEANLETFGTKRKRPNENNVSLQPDFTAKRDTNNKCPCFGKPKVCMACLKGPEQLAHRAGTPGFRAPEVLLKYLLQTSAIDIWACGVIMLCILSGSQPFFRSPDDCTALAEITTIFGSKEVQNSSLSVVSVASGEIARQNGGGREVVFLERRPTIGEMFGRYQAHAVGKSKLNPLPERILRSNVNFSTTGQLSPSAFSVVFIDRDYITGSVAKLYKLCPQDSALGVFRLDQRGQDATIALGIYFLESGLQHRDKILPYLLRLLRGLPKAVWRDEVKVSLAERVPVAERFSFCLNTLLSDVAARCEPAREEIISTQVEILAVLTNLIRGYKDQNSNRGLQAKISLCKCLVPVLIGLARSMGRFACTDPPLLCRIFPRRETPSPASSAEIRLMPDKKQHSFSNFRPIIPRSLSGNFNSCIDNSLPGYESHDYHCGKRPSLQSFLSVPYDPTTYFFSRYGSSFNQFPQMRCNESPERRAGMQFTVVHLQSVLALAKKLLTKEILTFLDEEAQQVYSSGQVHIFPYRTFSETMNLVMVALLRELLQNQRDLPAPFTRDVQEFVKGLFLSGQTELQSRQHDASEREDIDTNFRTVNRFKVNVMANSACVDLLVWAIGDETVPGEYDLSALFADISSMLIGKGADSLCGRLVEKINSNHGPKLVLAHMPLLLVCLEGLGKLAQKFPNIASTSIYYLRDFLIAPSPILLKLYRQHSEYSMKEHQFKVLVQGKEISDSKQTTSSVHTAFAKLRDAAIGNLCIALEAAHSVNPDCVPALVASVSNRLYTADISDGESDEKLKNEVVSKNIVIMLGHVAVALKDTPKTMRTIFPFFQQLFCRTPSDLDFLIVDQLGCMIIAKCEPKIYEGIMQMFSMSLGSSTATYAANDDRKQYCHVSKAVTNALANIAANLQGESELDDLLLHLLELFVQLGLEGKRASDKMPNSIVATKAASSAGNLGVLIPVIAILVRRLPPIRHPQKRLLKLFKDFWLYCVIMGFAADHPSRLWPPEWYDGVKEIAVKSPYLISQTSARLEMRELQYTSAVRNDSVSLNELQELRSQILKISTRTNDISAYVTKLQFAQCTYLLSVYWSETLRVANSPEPSLQPIMQYLCDTDLQKDKSGMWQCICCVADSVFTKFKDVMQRKPKDEQREKELENHAQFLLVHFNHVHKQIRRVADKYLSALVDAFPHLLWNCKVLWSMLDILQILSYSLQLDPNEETPSLRIPGTPYSIELMNTIEAREIIVKDFTARCKGIVQEAMKWAPQATRSHLQEYINQIPSAGMRHHSGLSLAIDSVLEFVDTAIPTIVPANTNSLDKRPRAVKGASSWLLSMMSTRSWHAGEVAGMLALARTESPTAEVTLEECRDKVVERLIEAVHRACQDRDDTIHRGALWRATALLISMPDFTLIGIHRRLLHSVACSQIELFTTAAMTTAVECWQWILTVRPDLKLRFLQEMLLAWQYTVDKRMGLFAPNEEEVSPLAVYEGCKLGPNPPQVKPHDIWVTFIVELVETAKYCCQETVDMIALLLHRSLPMTVGASGEEAGITRHVAAVGVRFKLLSCGLVLLQGDVLPRTLSKNVLRERIYSNCLDYFCRERQLPTQEIDQLSEDIVTLIRFWQVMHSDKKYLMMTGADNEFEIVTSQTYTTAMIPSETIGSLAATLAPTPNDFSRSSSNVWMNTMPMSTSTNTLSKRSNRSKRIVNANVLVKDYIKKRNLILELLAVEIEMLLVWRNPSGRPELALQGEGSIADWRAKGMNDRWREYTRLAWEISPVVAHQLIWNMHTNVYMDEDKQVKDPVLYDVLDSLTKNILNALSGPAKQFYEREFDFFEKITNISGEIRPYPKGPERKAACLDALARVKVQPGCYLPSNPEAMVIDIDYQSGTPMQSAAKAPFLARFKVQKYGINELENIALAVSTNGKVENKRETEEQTWQAAIFKVGDDVRQDMLALQVISIFKNVFQKVGLNLFLFPYRVVATAPGCGVIECVPHATSRDQLGRTTDSDMYQYFITQHGDETTKEFQNVRRNFVKSMAAYSVITYLLQIKDRHNGNIMIDTQGHIIHIDFGFMFESSPGGNLGFEPDIKLTDEMVLVMGGKMEAAPFRWFVELCVQAFLAVRPYQEAIISLVSLMLDTGLPCFRGQTIKLLRSRFVPTATDRDAAIFMINVIRNSYLNFRTKTYDMIQYYQNQIPY</sequence>
<dbReference type="InterPro" id="IPR008271">
    <property type="entry name" value="Ser/Thr_kinase_AS"/>
</dbReference>
<evidence type="ECO:0000256" key="2">
    <source>
        <dbReference type="ARBA" id="ARBA00022679"/>
    </source>
</evidence>
<comment type="caution">
    <text evidence="9">The sequence shown here is derived from an EMBL/GenBank/DDBJ whole genome shotgun (WGS) entry which is preliminary data.</text>
</comment>
<dbReference type="InterPro" id="IPR015433">
    <property type="entry name" value="PI3/4_kinase"/>
</dbReference>
<dbReference type="SMART" id="SM00146">
    <property type="entry name" value="PI3Kc"/>
    <property type="match status" value="1"/>
</dbReference>
<proteinExistence type="inferred from homology"/>
<organism evidence="9 10">
    <name type="scientific">Temnothorax longispinosus</name>
    <dbReference type="NCBI Taxonomy" id="300112"/>
    <lineage>
        <taxon>Eukaryota</taxon>
        <taxon>Metazoa</taxon>
        <taxon>Ecdysozoa</taxon>
        <taxon>Arthropoda</taxon>
        <taxon>Hexapoda</taxon>
        <taxon>Insecta</taxon>
        <taxon>Pterygota</taxon>
        <taxon>Neoptera</taxon>
        <taxon>Endopterygota</taxon>
        <taxon>Hymenoptera</taxon>
        <taxon>Apocrita</taxon>
        <taxon>Aculeata</taxon>
        <taxon>Formicoidea</taxon>
        <taxon>Formicidae</taxon>
        <taxon>Myrmicinae</taxon>
        <taxon>Temnothorax</taxon>
    </lineage>
</organism>
<dbReference type="Pfam" id="PF19274">
    <property type="entry name" value="PI4K_N"/>
    <property type="match status" value="2"/>
</dbReference>
<dbReference type="GO" id="GO:0005737">
    <property type="term" value="C:cytoplasm"/>
    <property type="evidence" value="ECO:0007669"/>
    <property type="project" value="TreeGrafter"/>
</dbReference>
<dbReference type="Pfam" id="PF00069">
    <property type="entry name" value="Pkinase"/>
    <property type="match status" value="2"/>
</dbReference>
<dbReference type="GO" id="GO:0004672">
    <property type="term" value="F:protein kinase activity"/>
    <property type="evidence" value="ECO:0007669"/>
    <property type="project" value="InterPro"/>
</dbReference>
<feature type="domain" description="Protein kinase" evidence="7">
    <location>
        <begin position="31"/>
        <end position="352"/>
    </location>
</feature>
<keyword evidence="4 9" id="KW-0418">Kinase</keyword>
<evidence type="ECO:0000313" key="10">
    <source>
        <dbReference type="Proteomes" id="UP000310200"/>
    </source>
</evidence>
<dbReference type="EMBL" id="QBLH01002793">
    <property type="protein sequence ID" value="TGZ46933.1"/>
    <property type="molecule type" value="Genomic_DNA"/>
</dbReference>
<dbReference type="InterPro" id="IPR000719">
    <property type="entry name" value="Prot_kinase_dom"/>
</dbReference>
<evidence type="ECO:0000256" key="4">
    <source>
        <dbReference type="ARBA" id="ARBA00022777"/>
    </source>
</evidence>